<keyword evidence="3" id="KW-0863">Zinc-finger</keyword>
<proteinExistence type="predicted"/>
<dbReference type="Proteomes" id="UP000034680">
    <property type="component" value="Unassembled WGS sequence"/>
</dbReference>
<dbReference type="PANTHER" id="PTHR22770">
    <property type="entry name" value="UBIQUITIN CONJUGATING ENZYME 7 INTERACTING PROTEIN-RELATED"/>
    <property type="match status" value="1"/>
</dbReference>
<evidence type="ECO:0000256" key="7">
    <source>
        <dbReference type="SAM" id="MobiDB-lite"/>
    </source>
</evidence>
<organism evidence="8 9">
    <name type="scientific">Diaporthe ampelina</name>
    <dbReference type="NCBI Taxonomy" id="1214573"/>
    <lineage>
        <taxon>Eukaryota</taxon>
        <taxon>Fungi</taxon>
        <taxon>Dikarya</taxon>
        <taxon>Ascomycota</taxon>
        <taxon>Pezizomycotina</taxon>
        <taxon>Sordariomycetes</taxon>
        <taxon>Sordariomycetidae</taxon>
        <taxon>Diaporthales</taxon>
        <taxon>Diaporthaceae</taxon>
        <taxon>Diaporthe</taxon>
    </lineage>
</organism>
<gene>
    <name evidence="8" type="ORF">UCDDA912_g01448</name>
</gene>
<evidence type="ECO:0000256" key="6">
    <source>
        <dbReference type="SAM" id="Coils"/>
    </source>
</evidence>
<evidence type="ECO:0000256" key="3">
    <source>
        <dbReference type="ARBA" id="ARBA00022771"/>
    </source>
</evidence>
<feature type="coiled-coil region" evidence="6">
    <location>
        <begin position="214"/>
        <end position="248"/>
    </location>
</feature>
<feature type="region of interest" description="Disordered" evidence="7">
    <location>
        <begin position="76"/>
        <end position="100"/>
    </location>
</feature>
<keyword evidence="9" id="KW-1185">Reference proteome</keyword>
<evidence type="ECO:0000256" key="2">
    <source>
        <dbReference type="ARBA" id="ARBA00022723"/>
    </source>
</evidence>
<dbReference type="InterPro" id="IPR051628">
    <property type="entry name" value="LUBAC_E3_Ligases"/>
</dbReference>
<sequence>MLSVQRPGVPPAAAMQDQEEDQDGFGLYVADETKSQCKISVISTLADIDPEYLTRVCTEAQWDANRVIDQIFDQMENGKPYPRVPKPSSLKRKRDDEEELSGPDLIAAKFDNEERRQLLKATSYKKTCDMIMQQSFPQFYAEDLRRTFAEHGNCLYPAFLEVAATVASSNDRPPYRKKSRVTQIPRRYDLDDLADRIRASADQGEREALEEFRALREVQAKQRAESEVERKREEAEKTNLEVAILEGNVADCGCCFVEYALNRMVHCDGETLHWFCRGCARMMAETQIGLSKYRLDCMSTDGCSGGFAMDQKEIFLDAYSMTALDRIEQEAVLREAGIENLETCPQCPFAAEYPPIEEDKEFRCLNPDCACYVCSKSCDYSHFNDASRGGKTGNCPLFDDGYGVEKRHQEEVRAAEEQARKRALEMHPEVQADLLEFQLSDQTSITVTTITTTGQAAAWKGSSALMSSGTYSNGLATTHSDKLSHNLMIPLLPPRANLKPRGIVRMTVFRNKRLTLCSKHPQLKPNRLPVDAIDQAMLQWGGGGLYDHYRQSEHPEASPVGNGQVGDANQVGNRTQVPAMEEPAMNDVMSLWDAAPREDFENLAMNVGGMEARFHDVARGQYPRADYDRAGLYIGPGHFDFDDLVFR</sequence>
<evidence type="ECO:0000313" key="9">
    <source>
        <dbReference type="Proteomes" id="UP000034680"/>
    </source>
</evidence>
<accession>A0A0G2FX47</accession>
<evidence type="ECO:0000256" key="1">
    <source>
        <dbReference type="ARBA" id="ARBA00004906"/>
    </source>
</evidence>
<dbReference type="GO" id="GO:0008270">
    <property type="term" value="F:zinc ion binding"/>
    <property type="evidence" value="ECO:0007669"/>
    <property type="project" value="UniProtKB-KW"/>
</dbReference>
<dbReference type="AlphaFoldDB" id="A0A0G2FX47"/>
<keyword evidence="2" id="KW-0479">Metal-binding</keyword>
<dbReference type="InterPro" id="IPR013083">
    <property type="entry name" value="Znf_RING/FYVE/PHD"/>
</dbReference>
<evidence type="ECO:0000256" key="4">
    <source>
        <dbReference type="ARBA" id="ARBA00022786"/>
    </source>
</evidence>
<dbReference type="Gene3D" id="3.30.40.10">
    <property type="entry name" value="Zinc/RING finger domain, C3HC4 (zinc finger)"/>
    <property type="match status" value="1"/>
</dbReference>
<dbReference type="EMBL" id="LCUC01000056">
    <property type="protein sequence ID" value="KKY38611.1"/>
    <property type="molecule type" value="Genomic_DNA"/>
</dbReference>
<dbReference type="OrthoDB" id="10009520at2759"/>
<keyword evidence="4" id="KW-0833">Ubl conjugation pathway</keyword>
<evidence type="ECO:0000256" key="5">
    <source>
        <dbReference type="ARBA" id="ARBA00022833"/>
    </source>
</evidence>
<dbReference type="PANTHER" id="PTHR22770:SF47">
    <property type="entry name" value="E3 UBIQUITIN-PROTEIN LIGASE RNF216"/>
    <property type="match status" value="1"/>
</dbReference>
<protein>
    <submittedName>
        <fullName evidence="8">Putative ring finger protein</fullName>
    </submittedName>
</protein>
<evidence type="ECO:0000313" key="8">
    <source>
        <dbReference type="EMBL" id="KKY38611.1"/>
    </source>
</evidence>
<dbReference type="CDD" id="cd16630">
    <property type="entry name" value="RING-HC_RBR_RNF216"/>
    <property type="match status" value="1"/>
</dbReference>
<comment type="caution">
    <text evidence="8">The sequence shown here is derived from an EMBL/GenBank/DDBJ whole genome shotgun (WGS) entry which is preliminary data.</text>
</comment>
<reference evidence="8 9" key="2">
    <citation type="submission" date="2015-05" db="EMBL/GenBank/DDBJ databases">
        <authorList>
            <person name="Morales-Cruz A."/>
            <person name="Amrine K.C."/>
            <person name="Cantu D."/>
        </authorList>
    </citation>
    <scope>NUCLEOTIDE SEQUENCE [LARGE SCALE GENOMIC DNA]</scope>
    <source>
        <strain evidence="8">DA912</strain>
    </source>
</reference>
<keyword evidence="6" id="KW-0175">Coiled coil</keyword>
<name>A0A0G2FX47_9PEZI</name>
<keyword evidence="5" id="KW-0862">Zinc</keyword>
<feature type="region of interest" description="Disordered" evidence="7">
    <location>
        <begin position="1"/>
        <end position="20"/>
    </location>
</feature>
<dbReference type="InterPro" id="IPR047544">
    <property type="entry name" value="RING-HC_RBR_RNF216"/>
</dbReference>
<reference evidence="8 9" key="1">
    <citation type="submission" date="2015-05" db="EMBL/GenBank/DDBJ databases">
        <title>Distinctive expansion of gene families associated with plant cell wall degradation and secondary metabolism in the genomes of grapevine trunk pathogens.</title>
        <authorList>
            <person name="Lawrence D.P."/>
            <person name="Travadon R."/>
            <person name="Rolshausen P.E."/>
            <person name="Baumgartner K."/>
        </authorList>
    </citation>
    <scope>NUCLEOTIDE SEQUENCE [LARGE SCALE GENOMIC DNA]</scope>
    <source>
        <strain evidence="8">DA912</strain>
    </source>
</reference>
<dbReference type="STRING" id="1214573.A0A0G2FX47"/>
<comment type="pathway">
    <text evidence="1">Protein modification; protein ubiquitination.</text>
</comment>